<keyword evidence="3" id="KW-1133">Transmembrane helix</keyword>
<feature type="transmembrane region" description="Helical" evidence="3">
    <location>
        <begin position="432"/>
        <end position="458"/>
    </location>
</feature>
<dbReference type="Pfam" id="PF03323">
    <property type="entry name" value="GerA"/>
    <property type="match status" value="1"/>
</dbReference>
<dbReference type="PANTHER" id="PTHR22550:SF5">
    <property type="entry name" value="LEUCINE ZIPPER PROTEIN 4"/>
    <property type="match status" value="1"/>
</dbReference>
<dbReference type="RefSeq" id="WP_083599560.1">
    <property type="nucleotide sequence ID" value="NZ_FQXO01000045.1"/>
</dbReference>
<dbReference type="PIRSF" id="PIRSF005690">
    <property type="entry name" value="GerBA"/>
    <property type="match status" value="1"/>
</dbReference>
<proteinExistence type="inferred from homology"/>
<evidence type="ECO:0000256" key="3">
    <source>
        <dbReference type="SAM" id="Phobius"/>
    </source>
</evidence>
<keyword evidence="5" id="KW-1185">Reference proteome</keyword>
<dbReference type="InterPro" id="IPR004995">
    <property type="entry name" value="Spore_Ger"/>
</dbReference>
<keyword evidence="2 3" id="KW-0472">Membrane</keyword>
<dbReference type="InterPro" id="IPR050768">
    <property type="entry name" value="UPF0353/GerABKA_families"/>
</dbReference>
<dbReference type="EMBL" id="FQXO01000045">
    <property type="protein sequence ID" value="SHH68402.1"/>
    <property type="molecule type" value="Genomic_DNA"/>
</dbReference>
<feature type="transmembrane region" description="Helical" evidence="3">
    <location>
        <begin position="402"/>
        <end position="420"/>
    </location>
</feature>
<dbReference type="GO" id="GO:0009847">
    <property type="term" value="P:spore germination"/>
    <property type="evidence" value="ECO:0007669"/>
    <property type="project" value="InterPro"/>
</dbReference>
<reference evidence="5" key="1">
    <citation type="submission" date="2016-11" db="EMBL/GenBank/DDBJ databases">
        <authorList>
            <person name="Varghese N."/>
            <person name="Submissions S."/>
        </authorList>
    </citation>
    <scope>NUCLEOTIDE SEQUENCE [LARGE SCALE GENOMIC DNA]</scope>
    <source>
        <strain evidence="5">DSM 13643</strain>
    </source>
</reference>
<dbReference type="OrthoDB" id="9772630at2"/>
<evidence type="ECO:0000256" key="1">
    <source>
        <dbReference type="ARBA" id="ARBA00005278"/>
    </source>
</evidence>
<dbReference type="PANTHER" id="PTHR22550">
    <property type="entry name" value="SPORE GERMINATION PROTEIN"/>
    <property type="match status" value="1"/>
</dbReference>
<protein>
    <submittedName>
        <fullName evidence="4">Spore germination protein KA</fullName>
    </submittedName>
</protein>
<organism evidence="4 5">
    <name type="scientific">Caloranaerobacter azorensis DSM 13643</name>
    <dbReference type="NCBI Taxonomy" id="1121264"/>
    <lineage>
        <taxon>Bacteria</taxon>
        <taxon>Bacillati</taxon>
        <taxon>Bacillota</taxon>
        <taxon>Tissierellia</taxon>
        <taxon>Tissierellales</taxon>
        <taxon>Thermohalobacteraceae</taxon>
        <taxon>Caloranaerobacter</taxon>
    </lineage>
</organism>
<feature type="transmembrane region" description="Helical" evidence="3">
    <location>
        <begin position="351"/>
        <end position="369"/>
    </location>
</feature>
<evidence type="ECO:0000313" key="5">
    <source>
        <dbReference type="Proteomes" id="UP000183967"/>
    </source>
</evidence>
<gene>
    <name evidence="4" type="ORF">SAMN02745135_01659</name>
</gene>
<feature type="transmembrane region" description="Helical" evidence="3">
    <location>
        <begin position="312"/>
        <end position="331"/>
    </location>
</feature>
<name>A0A1M5UZI0_9FIRM</name>
<accession>A0A1M5UZI0</accession>
<keyword evidence="3" id="KW-0812">Transmembrane</keyword>
<feature type="transmembrane region" description="Helical" evidence="3">
    <location>
        <begin position="376"/>
        <end position="396"/>
    </location>
</feature>
<evidence type="ECO:0000256" key="2">
    <source>
        <dbReference type="ARBA" id="ARBA00023136"/>
    </source>
</evidence>
<dbReference type="Proteomes" id="UP000183967">
    <property type="component" value="Unassembled WGS sequence"/>
</dbReference>
<evidence type="ECO:0000313" key="4">
    <source>
        <dbReference type="EMBL" id="SHH68402.1"/>
    </source>
</evidence>
<dbReference type="GO" id="GO:0016020">
    <property type="term" value="C:membrane"/>
    <property type="evidence" value="ECO:0007669"/>
    <property type="project" value="InterPro"/>
</dbReference>
<sequence length="515" mass="58616">MIKLFDKFRRLLFRENVKKEELKLEKSLSKNIALFKKVFEDDESIIFREFESKGENEIKFCIIFADEMVNKEIINENIIKPIIECKVDESIFEFGLLDYLMNKVIISGEVKRVKDIDELIGSILYGATILLVNDLEEVLVIDTKGWEVRSVSEPLSESVVRGPREGFTESIKINLSLIRRRVRSNKLKFQFKEIGLRTKTRVCVCYIEDLANEKIVKEVFARLEKIEIDGVLETGYIEELIRDSPFSPFNTIGYTERPDVVAAKLLEGRIAILCDGTPFVSTLPYLFIEYFQASEDYYNNYIFATINRSIRIIGFFLSTSVPAIYVALTTYHQEMIPTPLLLSISAAREGVPLPTVIEAMIMLFTFEIIREAGVRLPAAIGQAVSIVGALVLGQAAVAARLISAPMVIVTALTGISSFLTPQMIETLILIRFILLALSSFLGLYGYIFGIIGIFIHLMSLRSFGVPYMLNVSPINKQDVKDTAIRAPWWYMYYRPKLIADRNSVRKADANRRGRR</sequence>
<comment type="similarity">
    <text evidence="1">Belongs to the GerABKA family.</text>
</comment>
<dbReference type="AlphaFoldDB" id="A0A1M5UZI0"/>